<keyword evidence="3" id="KW-1185">Reference proteome</keyword>
<dbReference type="AlphaFoldDB" id="A0A2K8MIR1"/>
<evidence type="ECO:0008006" key="4">
    <source>
        <dbReference type="Google" id="ProtNLM"/>
    </source>
</evidence>
<proteinExistence type="predicted"/>
<evidence type="ECO:0000256" key="1">
    <source>
        <dbReference type="SAM" id="SignalP"/>
    </source>
</evidence>
<dbReference type="PROSITE" id="PS51257">
    <property type="entry name" value="PROKAR_LIPOPROTEIN"/>
    <property type="match status" value="1"/>
</dbReference>
<evidence type="ECO:0000313" key="2">
    <source>
        <dbReference type="EMBL" id="ATY31071.1"/>
    </source>
</evidence>
<evidence type="ECO:0000313" key="3">
    <source>
        <dbReference type="Proteomes" id="UP000229081"/>
    </source>
</evidence>
<dbReference type="Pfam" id="PF11720">
    <property type="entry name" value="Inhibitor_I78"/>
    <property type="match status" value="1"/>
</dbReference>
<dbReference type="Proteomes" id="UP000229081">
    <property type="component" value="Chromosome"/>
</dbReference>
<reference evidence="2 3" key="1">
    <citation type="submission" date="2017-11" db="EMBL/GenBank/DDBJ databases">
        <title>Complete genome sequence of Sphingomonas sp. Strain Cra20, a psychrotolerant potential plant growth promoting rhizobacteria.</title>
        <authorList>
            <person name="Luo Y."/>
        </authorList>
    </citation>
    <scope>NUCLEOTIDE SEQUENCE [LARGE SCALE GENOMIC DNA]</scope>
    <source>
        <strain evidence="2 3">Cra20</strain>
    </source>
</reference>
<protein>
    <recommendedName>
        <fullName evidence="4">Peptidase inhibitor I78 family protein</fullName>
    </recommendedName>
</protein>
<accession>A0A2K8MIR1</accession>
<dbReference type="KEGG" id="sphc:CVN68_02955"/>
<dbReference type="Gene3D" id="3.30.10.10">
    <property type="entry name" value="Trypsin Inhibitor V, subunit A"/>
    <property type="match status" value="1"/>
</dbReference>
<sequence>MKMMVSMLVGGAAVVGACTTNAQDRPAMHVCRPKATATLVGQAAPDDAQVRKRTGAELIRRIAPGDAVTHDFRENRVTIAVDPAGKVVQALCG</sequence>
<feature type="chain" id="PRO_5014629333" description="Peptidase inhibitor I78 family protein" evidence="1">
    <location>
        <begin position="23"/>
        <end position="93"/>
    </location>
</feature>
<keyword evidence="1" id="KW-0732">Signal</keyword>
<dbReference type="InterPro" id="IPR021719">
    <property type="entry name" value="Prot_inh_I78"/>
</dbReference>
<gene>
    <name evidence="2" type="ORF">CVN68_02955</name>
</gene>
<feature type="signal peptide" evidence="1">
    <location>
        <begin position="1"/>
        <end position="22"/>
    </location>
</feature>
<name>A0A2K8MIR1_9SPHN</name>
<organism evidence="2 3">
    <name type="scientific">Sphingomonas psychrotolerans</name>
    <dbReference type="NCBI Taxonomy" id="1327635"/>
    <lineage>
        <taxon>Bacteria</taxon>
        <taxon>Pseudomonadati</taxon>
        <taxon>Pseudomonadota</taxon>
        <taxon>Alphaproteobacteria</taxon>
        <taxon>Sphingomonadales</taxon>
        <taxon>Sphingomonadaceae</taxon>
        <taxon>Sphingomonas</taxon>
    </lineage>
</organism>
<dbReference type="EMBL" id="CP024923">
    <property type="protein sequence ID" value="ATY31071.1"/>
    <property type="molecule type" value="Genomic_DNA"/>
</dbReference>